<sequence length="493" mass="54787">MAKKKLKILMVASEAVPFVKTGGLGDVAGTLALELSKAGHEVVLVLPRHYAIDPARWDLKVRLSPLYVHMGNTTMFAQVFETKLEKLTCYFVEYEDYFGRHPLYDDGLDGYKDNGARFAFFSKAALDLAQAVGFKPDVVHVNDWQSALVPYLLKTWGFEGDFYKKTASLLTIHNIGYQGIQPDLSLAPLIGLNWMQLRPEEFESFGGLNLLKGGFFYSDHITTVSPTYALEILGEPGGNGLSTYLERRKSDLSGIMNGIDTDEWNPALDKLLPARFDAKNLAGKAVCKAELQKAFGLEIDPKKPVFGLVGRLADQKGLDLLQACIHELLSWDIQMVLLGTGNPSLESFFGWLPGAYPGKFGSYIGFKPELAHLIEAGSDFFIMPSRYEPCGLNQMYSMTYGTLPIVRGTGGLNDSVQNCEEATGAGTGFVFWDISAGALKDTVGWATYVWYNNPKHYKKMQARAMAQDFSWKKAVKGYEEAYQKAIERRAGWF</sequence>
<comment type="pathway">
    <text evidence="3 8">Glycan biosynthesis; glycogen biosynthesis.</text>
</comment>
<dbReference type="Pfam" id="PF00534">
    <property type="entry name" value="Glycos_transf_1"/>
    <property type="match status" value="1"/>
</dbReference>
<feature type="binding site" evidence="8">
    <location>
        <position position="20"/>
    </location>
    <ligand>
        <name>ADP-alpha-D-glucose</name>
        <dbReference type="ChEBI" id="CHEBI:57498"/>
    </ligand>
</feature>
<comment type="function">
    <text evidence="2 8">Synthesizes alpha-1,4-glucan chains using ADP-glucose.</text>
</comment>
<dbReference type="GO" id="GO:0009011">
    <property type="term" value="F:alpha-1,4-glucan glucosyltransferase (ADP-glucose donor) activity"/>
    <property type="evidence" value="ECO:0007669"/>
    <property type="project" value="UniProtKB-UniRule"/>
</dbReference>
<keyword evidence="6 8" id="KW-0808">Transferase</keyword>
<dbReference type="GO" id="GO:0004373">
    <property type="term" value="F:alpha-1,4-glucan glucosyltransferase (UDP-glucose donor) activity"/>
    <property type="evidence" value="ECO:0007669"/>
    <property type="project" value="InterPro"/>
</dbReference>
<dbReference type="HAMAP" id="MF_00484">
    <property type="entry name" value="Glycogen_synth"/>
    <property type="match status" value="1"/>
</dbReference>
<dbReference type="Pfam" id="PF08323">
    <property type="entry name" value="Glyco_transf_5"/>
    <property type="match status" value="1"/>
</dbReference>
<comment type="similarity">
    <text evidence="4 8">Belongs to the glycosyltransferase 1 family. Bacterial/plant glycogen synthase subfamily.</text>
</comment>
<evidence type="ECO:0000256" key="5">
    <source>
        <dbReference type="ARBA" id="ARBA00022676"/>
    </source>
</evidence>
<dbReference type="EMBL" id="MFNE01000010">
    <property type="protein sequence ID" value="OGG96633.1"/>
    <property type="molecule type" value="Genomic_DNA"/>
</dbReference>
<dbReference type="PANTHER" id="PTHR45825:SF11">
    <property type="entry name" value="ALPHA AMYLASE DOMAIN-CONTAINING PROTEIN"/>
    <property type="match status" value="1"/>
</dbReference>
<evidence type="ECO:0000259" key="9">
    <source>
        <dbReference type="Pfam" id="PF00534"/>
    </source>
</evidence>
<dbReference type="STRING" id="1817772.A2527_03490"/>
<evidence type="ECO:0000313" key="12">
    <source>
        <dbReference type="Proteomes" id="UP000178449"/>
    </source>
</evidence>
<gene>
    <name evidence="8" type="primary">glgA</name>
    <name evidence="11" type="ORF">A2527_03490</name>
</gene>
<protein>
    <recommendedName>
        <fullName evidence="8">Glycogen synthase</fullName>
        <ecNumber evidence="8">2.4.1.21</ecNumber>
    </recommendedName>
    <alternativeName>
        <fullName evidence="8">Starch [bacterial glycogen] synthase</fullName>
    </alternativeName>
</protein>
<comment type="catalytic activity">
    <reaction evidence="1 8">
        <text>[(1-&gt;4)-alpha-D-glucosyl](n) + ADP-alpha-D-glucose = [(1-&gt;4)-alpha-D-glucosyl](n+1) + ADP + H(+)</text>
        <dbReference type="Rhea" id="RHEA:18189"/>
        <dbReference type="Rhea" id="RHEA-COMP:9584"/>
        <dbReference type="Rhea" id="RHEA-COMP:9587"/>
        <dbReference type="ChEBI" id="CHEBI:15378"/>
        <dbReference type="ChEBI" id="CHEBI:15444"/>
        <dbReference type="ChEBI" id="CHEBI:57498"/>
        <dbReference type="ChEBI" id="CHEBI:456216"/>
        <dbReference type="EC" id="2.4.1.21"/>
    </reaction>
</comment>
<evidence type="ECO:0000256" key="4">
    <source>
        <dbReference type="ARBA" id="ARBA00010281"/>
    </source>
</evidence>
<evidence type="ECO:0000256" key="2">
    <source>
        <dbReference type="ARBA" id="ARBA00002764"/>
    </source>
</evidence>
<feature type="domain" description="Starch synthase catalytic" evidence="10">
    <location>
        <begin position="7"/>
        <end position="246"/>
    </location>
</feature>
<name>A0A1F6GEW8_9PROT</name>
<organism evidence="11 12">
    <name type="scientific">Candidatus Lambdaproteobacteria bacterium RIFOXYD2_FULL_50_16</name>
    <dbReference type="NCBI Taxonomy" id="1817772"/>
    <lineage>
        <taxon>Bacteria</taxon>
        <taxon>Pseudomonadati</taxon>
        <taxon>Pseudomonadota</taxon>
        <taxon>Candidatus Lambdaproteobacteria</taxon>
    </lineage>
</organism>
<dbReference type="InterPro" id="IPR013534">
    <property type="entry name" value="Starch_synth_cat_dom"/>
</dbReference>
<feature type="domain" description="Glycosyl transferase family 1" evidence="9">
    <location>
        <begin position="295"/>
        <end position="445"/>
    </location>
</feature>
<dbReference type="AlphaFoldDB" id="A0A1F6GEW8"/>
<dbReference type="CDD" id="cd03791">
    <property type="entry name" value="GT5_Glycogen_synthase_DULL1-like"/>
    <property type="match status" value="1"/>
</dbReference>
<evidence type="ECO:0000256" key="8">
    <source>
        <dbReference type="HAMAP-Rule" id="MF_00484"/>
    </source>
</evidence>
<evidence type="ECO:0000313" key="11">
    <source>
        <dbReference type="EMBL" id="OGG96633.1"/>
    </source>
</evidence>
<comment type="caution">
    <text evidence="11">The sequence shown here is derived from an EMBL/GenBank/DDBJ whole genome shotgun (WGS) entry which is preliminary data.</text>
</comment>
<dbReference type="InterPro" id="IPR001296">
    <property type="entry name" value="Glyco_trans_1"/>
</dbReference>
<accession>A0A1F6GEW8</accession>
<evidence type="ECO:0000256" key="7">
    <source>
        <dbReference type="ARBA" id="ARBA00023056"/>
    </source>
</evidence>
<dbReference type="GO" id="GO:0005978">
    <property type="term" value="P:glycogen biosynthetic process"/>
    <property type="evidence" value="ECO:0007669"/>
    <property type="project" value="UniProtKB-UniRule"/>
</dbReference>
<evidence type="ECO:0000256" key="3">
    <source>
        <dbReference type="ARBA" id="ARBA00004964"/>
    </source>
</evidence>
<dbReference type="NCBIfam" id="TIGR02095">
    <property type="entry name" value="glgA"/>
    <property type="match status" value="1"/>
</dbReference>
<keyword evidence="7 8" id="KW-0320">Glycogen biosynthesis</keyword>
<dbReference type="SUPFAM" id="SSF53756">
    <property type="entry name" value="UDP-Glycosyltransferase/glycogen phosphorylase"/>
    <property type="match status" value="1"/>
</dbReference>
<dbReference type="EC" id="2.4.1.21" evidence="8"/>
<dbReference type="Proteomes" id="UP000178449">
    <property type="component" value="Unassembled WGS sequence"/>
</dbReference>
<dbReference type="InterPro" id="IPR011835">
    <property type="entry name" value="GS/SS"/>
</dbReference>
<evidence type="ECO:0000259" key="10">
    <source>
        <dbReference type="Pfam" id="PF08323"/>
    </source>
</evidence>
<dbReference type="Gene3D" id="3.40.50.2000">
    <property type="entry name" value="Glycogen Phosphorylase B"/>
    <property type="match status" value="2"/>
</dbReference>
<reference evidence="11 12" key="1">
    <citation type="journal article" date="2016" name="Nat. Commun.">
        <title>Thousands of microbial genomes shed light on interconnected biogeochemical processes in an aquifer system.</title>
        <authorList>
            <person name="Anantharaman K."/>
            <person name="Brown C.T."/>
            <person name="Hug L.A."/>
            <person name="Sharon I."/>
            <person name="Castelle C.J."/>
            <person name="Probst A.J."/>
            <person name="Thomas B.C."/>
            <person name="Singh A."/>
            <person name="Wilkins M.J."/>
            <person name="Karaoz U."/>
            <person name="Brodie E.L."/>
            <person name="Williams K.H."/>
            <person name="Hubbard S.S."/>
            <person name="Banfield J.F."/>
        </authorList>
    </citation>
    <scope>NUCLEOTIDE SEQUENCE [LARGE SCALE GENOMIC DNA]</scope>
</reference>
<dbReference type="PANTHER" id="PTHR45825">
    <property type="entry name" value="GRANULE-BOUND STARCH SYNTHASE 1, CHLOROPLASTIC/AMYLOPLASTIC"/>
    <property type="match status" value="1"/>
</dbReference>
<evidence type="ECO:0000256" key="1">
    <source>
        <dbReference type="ARBA" id="ARBA00001478"/>
    </source>
</evidence>
<keyword evidence="5 8" id="KW-0328">Glycosyltransferase</keyword>
<dbReference type="UniPathway" id="UPA00164"/>
<evidence type="ECO:0000256" key="6">
    <source>
        <dbReference type="ARBA" id="ARBA00022679"/>
    </source>
</evidence>
<dbReference type="GO" id="GO:0005829">
    <property type="term" value="C:cytosol"/>
    <property type="evidence" value="ECO:0007669"/>
    <property type="project" value="TreeGrafter"/>
</dbReference>
<proteinExistence type="inferred from homology"/>